<evidence type="ECO:0000256" key="2">
    <source>
        <dbReference type="ARBA" id="ARBA00005466"/>
    </source>
</evidence>
<evidence type="ECO:0000256" key="3">
    <source>
        <dbReference type="ARBA" id="ARBA00022630"/>
    </source>
</evidence>
<keyword evidence="5" id="KW-0560">Oxidoreductase</keyword>
<dbReference type="InterPro" id="IPR016169">
    <property type="entry name" value="FAD-bd_PCMH_sub2"/>
</dbReference>
<proteinExistence type="inferred from homology"/>
<evidence type="ECO:0000259" key="6">
    <source>
        <dbReference type="PROSITE" id="PS51387"/>
    </source>
</evidence>
<keyword evidence="3" id="KW-0285">Flavoprotein</keyword>
<dbReference type="SUPFAM" id="SSF56176">
    <property type="entry name" value="FAD-binding/transporter-associated domain-like"/>
    <property type="match status" value="1"/>
</dbReference>
<dbReference type="Pfam" id="PF01565">
    <property type="entry name" value="FAD_binding_4"/>
    <property type="match status" value="1"/>
</dbReference>
<dbReference type="EMBL" id="JAUKUD010000006">
    <property type="protein sequence ID" value="KAK0740333.1"/>
    <property type="molecule type" value="Genomic_DNA"/>
</dbReference>
<organism evidence="7 8">
    <name type="scientific">Schizothecium vesticola</name>
    <dbReference type="NCBI Taxonomy" id="314040"/>
    <lineage>
        <taxon>Eukaryota</taxon>
        <taxon>Fungi</taxon>
        <taxon>Dikarya</taxon>
        <taxon>Ascomycota</taxon>
        <taxon>Pezizomycotina</taxon>
        <taxon>Sordariomycetes</taxon>
        <taxon>Sordariomycetidae</taxon>
        <taxon>Sordariales</taxon>
        <taxon>Schizotheciaceae</taxon>
        <taxon>Schizothecium</taxon>
    </lineage>
</organism>
<comment type="similarity">
    <text evidence="2">Belongs to the oxygen-dependent FAD-linked oxidoreductase family.</text>
</comment>
<dbReference type="PROSITE" id="PS51387">
    <property type="entry name" value="FAD_PCMH"/>
    <property type="match status" value="1"/>
</dbReference>
<dbReference type="PANTHER" id="PTHR42973">
    <property type="entry name" value="BINDING OXIDOREDUCTASE, PUTATIVE (AFU_ORTHOLOGUE AFUA_1G17690)-RELATED"/>
    <property type="match status" value="1"/>
</dbReference>
<keyword evidence="4" id="KW-0274">FAD</keyword>
<comment type="cofactor">
    <cofactor evidence="1">
        <name>FAD</name>
        <dbReference type="ChEBI" id="CHEBI:57692"/>
    </cofactor>
</comment>
<dbReference type="Pfam" id="PF08031">
    <property type="entry name" value="BBE"/>
    <property type="match status" value="1"/>
</dbReference>
<dbReference type="AlphaFoldDB" id="A0AA40EJ78"/>
<evidence type="ECO:0000313" key="8">
    <source>
        <dbReference type="Proteomes" id="UP001172155"/>
    </source>
</evidence>
<gene>
    <name evidence="7" type="ORF">B0T18DRAFT_207272</name>
</gene>
<keyword evidence="8" id="KW-1185">Reference proteome</keyword>
<dbReference type="InterPro" id="IPR012951">
    <property type="entry name" value="BBE"/>
</dbReference>
<feature type="domain" description="FAD-binding PCMH-type" evidence="6">
    <location>
        <begin position="17"/>
        <end position="204"/>
    </location>
</feature>
<evidence type="ECO:0000256" key="5">
    <source>
        <dbReference type="ARBA" id="ARBA00023002"/>
    </source>
</evidence>
<dbReference type="InterPro" id="IPR016166">
    <property type="entry name" value="FAD-bd_PCMH"/>
</dbReference>
<protein>
    <recommendedName>
        <fullName evidence="6">FAD-binding PCMH-type domain-containing protein</fullName>
    </recommendedName>
</protein>
<evidence type="ECO:0000256" key="1">
    <source>
        <dbReference type="ARBA" id="ARBA00001974"/>
    </source>
</evidence>
<dbReference type="GO" id="GO:0016491">
    <property type="term" value="F:oxidoreductase activity"/>
    <property type="evidence" value="ECO:0007669"/>
    <property type="project" value="UniProtKB-KW"/>
</dbReference>
<dbReference type="Proteomes" id="UP001172155">
    <property type="component" value="Unassembled WGS sequence"/>
</dbReference>
<reference evidence="7" key="1">
    <citation type="submission" date="2023-06" db="EMBL/GenBank/DDBJ databases">
        <title>Genome-scale phylogeny and comparative genomics of the fungal order Sordariales.</title>
        <authorList>
            <consortium name="Lawrence Berkeley National Laboratory"/>
            <person name="Hensen N."/>
            <person name="Bonometti L."/>
            <person name="Westerberg I."/>
            <person name="Brannstrom I.O."/>
            <person name="Guillou S."/>
            <person name="Cros-Aarteil S."/>
            <person name="Calhoun S."/>
            <person name="Haridas S."/>
            <person name="Kuo A."/>
            <person name="Mondo S."/>
            <person name="Pangilinan J."/>
            <person name="Riley R."/>
            <person name="LaButti K."/>
            <person name="Andreopoulos B."/>
            <person name="Lipzen A."/>
            <person name="Chen C."/>
            <person name="Yanf M."/>
            <person name="Daum C."/>
            <person name="Ng V."/>
            <person name="Clum A."/>
            <person name="Steindorff A."/>
            <person name="Ohm R."/>
            <person name="Martin F."/>
            <person name="Silar P."/>
            <person name="Natvig D."/>
            <person name="Lalanne C."/>
            <person name="Gautier V."/>
            <person name="Ament-velasquez S.L."/>
            <person name="Kruys A."/>
            <person name="Hutchinson M.I."/>
            <person name="Powell A.J."/>
            <person name="Barry K."/>
            <person name="Miller A.N."/>
            <person name="Grigoriev I.V."/>
            <person name="Debuchy R."/>
            <person name="Gladieux P."/>
            <person name="Thoren M.H."/>
            <person name="Johannesson H."/>
        </authorList>
    </citation>
    <scope>NUCLEOTIDE SEQUENCE</scope>
    <source>
        <strain evidence="7">SMH3187-1</strain>
    </source>
</reference>
<dbReference type="InterPro" id="IPR006094">
    <property type="entry name" value="Oxid_FAD_bind_N"/>
</dbReference>
<comment type="caution">
    <text evidence="7">The sequence shown here is derived from an EMBL/GenBank/DDBJ whole genome shotgun (WGS) entry which is preliminary data.</text>
</comment>
<dbReference type="InterPro" id="IPR050416">
    <property type="entry name" value="FAD-linked_Oxidoreductase"/>
</dbReference>
<sequence>MWTYGTNDTCRPTTNPSEPCTLGYYGVYALKATTREHIKAGIDFARKNNIRLVVRNTGHDFLGRSTGWGSLILNTHSFQSVDWISQYKGPGSYRGGAVKIGAGVQARKLLTAGHAMNPPTMLVTGECPTVGLAGGFVQGGGHGPWSPLKGFSADNVLAFEAVTASGEFVHADERENPDLYWALKGGGPSAFAVILSVTMKTFPDLPAAGAVLDINWAHTVDQDVWWNGTSIFHKWSNHFVDAGLYVYFELFPNNLHVRPFVAINQTGLQLQNTLQPFLDELNAAGIPHDFSISSYPTFFDLYTSLFEDEGAGGSAVTGGWLLNHDDVANRNDEIIDAYKTIINARSDSFSFMIGHLFNPGYGAPVSNSATHPAWRNATNFMITNILVPENASLALKRSLQDTLTNSIDQALRDVSTSGCTYVNEADPYQDNWQSHFWGSEYPRLKQLRAKWDPKGIFYAISTPGTERWEVVEDNTRLCKAL</sequence>
<evidence type="ECO:0000256" key="4">
    <source>
        <dbReference type="ARBA" id="ARBA00022827"/>
    </source>
</evidence>
<name>A0AA40EJ78_9PEZI</name>
<dbReference type="PANTHER" id="PTHR42973:SF39">
    <property type="entry name" value="FAD-BINDING PCMH-TYPE DOMAIN-CONTAINING PROTEIN"/>
    <property type="match status" value="1"/>
</dbReference>
<evidence type="ECO:0000313" key="7">
    <source>
        <dbReference type="EMBL" id="KAK0740333.1"/>
    </source>
</evidence>
<dbReference type="Gene3D" id="3.30.465.10">
    <property type="match status" value="2"/>
</dbReference>
<dbReference type="InterPro" id="IPR036318">
    <property type="entry name" value="FAD-bd_PCMH-like_sf"/>
</dbReference>
<dbReference type="GO" id="GO:0071949">
    <property type="term" value="F:FAD binding"/>
    <property type="evidence" value="ECO:0007669"/>
    <property type="project" value="InterPro"/>
</dbReference>
<accession>A0AA40EJ78</accession>